<comment type="caution">
    <text evidence="1">The sequence shown here is derived from an EMBL/GenBank/DDBJ whole genome shotgun (WGS) entry which is preliminary data.</text>
</comment>
<dbReference type="RefSeq" id="WP_203897295.1">
    <property type="nucleotide sequence ID" value="NZ_BOPF01000002.1"/>
</dbReference>
<gene>
    <name evidence="1" type="ORF">Val02_06280</name>
</gene>
<dbReference type="EMBL" id="BOPF01000002">
    <property type="protein sequence ID" value="GIJ43742.1"/>
    <property type="molecule type" value="Genomic_DNA"/>
</dbReference>
<reference evidence="1" key="1">
    <citation type="submission" date="2021-01" db="EMBL/GenBank/DDBJ databases">
        <title>Whole genome shotgun sequence of Virgisporangium aliadipatigenens NBRC 105644.</title>
        <authorList>
            <person name="Komaki H."/>
            <person name="Tamura T."/>
        </authorList>
    </citation>
    <scope>NUCLEOTIDE SEQUENCE</scope>
    <source>
        <strain evidence="1">NBRC 105644</strain>
    </source>
</reference>
<protein>
    <recommendedName>
        <fullName evidence="3">DUF4259 domain-containing protein</fullName>
    </recommendedName>
</protein>
<evidence type="ECO:0000313" key="2">
    <source>
        <dbReference type="Proteomes" id="UP000619260"/>
    </source>
</evidence>
<evidence type="ECO:0000313" key="1">
    <source>
        <dbReference type="EMBL" id="GIJ43742.1"/>
    </source>
</evidence>
<organism evidence="1 2">
    <name type="scientific">Virgisporangium aliadipatigenens</name>
    <dbReference type="NCBI Taxonomy" id="741659"/>
    <lineage>
        <taxon>Bacteria</taxon>
        <taxon>Bacillati</taxon>
        <taxon>Actinomycetota</taxon>
        <taxon>Actinomycetes</taxon>
        <taxon>Micromonosporales</taxon>
        <taxon>Micromonosporaceae</taxon>
        <taxon>Virgisporangium</taxon>
    </lineage>
</organism>
<name>A0A8J3YG18_9ACTN</name>
<accession>A0A8J3YG18</accession>
<keyword evidence="2" id="KW-1185">Reference proteome</keyword>
<sequence length="143" mass="15597">MGAWDVGPFDNDSAADWCGHLHDADPQQRATLIRDALTRVAEHGDEYLDNVYATQAIAAAAIIASQLPDGTMVAFPYAPDFLLEGGTVEVADDVPAIAVRALDRIVDKDSQWRSLWEDAAESYPQALASVRTIRVTLEQTISR</sequence>
<evidence type="ECO:0008006" key="3">
    <source>
        <dbReference type="Google" id="ProtNLM"/>
    </source>
</evidence>
<dbReference type="AlphaFoldDB" id="A0A8J3YG18"/>
<dbReference type="Pfam" id="PF14078">
    <property type="entry name" value="DUF4259"/>
    <property type="match status" value="1"/>
</dbReference>
<dbReference type="InterPro" id="IPR025355">
    <property type="entry name" value="DUF4259"/>
</dbReference>
<proteinExistence type="predicted"/>
<dbReference type="Proteomes" id="UP000619260">
    <property type="component" value="Unassembled WGS sequence"/>
</dbReference>